<gene>
    <name evidence="1" type="ORF">LCGC14_2648880</name>
</gene>
<accession>A0A0F8ZVC7</accession>
<reference evidence="1" key="1">
    <citation type="journal article" date="2015" name="Nature">
        <title>Complex archaea that bridge the gap between prokaryotes and eukaryotes.</title>
        <authorList>
            <person name="Spang A."/>
            <person name="Saw J.H."/>
            <person name="Jorgensen S.L."/>
            <person name="Zaremba-Niedzwiedzka K."/>
            <person name="Martijn J."/>
            <person name="Lind A.E."/>
            <person name="van Eijk R."/>
            <person name="Schleper C."/>
            <person name="Guy L."/>
            <person name="Ettema T.J."/>
        </authorList>
    </citation>
    <scope>NUCLEOTIDE SEQUENCE</scope>
</reference>
<protein>
    <submittedName>
        <fullName evidence="1">Uncharacterized protein</fullName>
    </submittedName>
</protein>
<proteinExistence type="predicted"/>
<sequence length="44" mass="5153">MSLEAQVLEMGDTVDKLKQQKKGLTKHENSLKERIRKIMLKDLK</sequence>
<name>A0A0F8ZVC7_9ZZZZ</name>
<dbReference type="AlphaFoldDB" id="A0A0F8ZVC7"/>
<feature type="non-terminal residue" evidence="1">
    <location>
        <position position="44"/>
    </location>
</feature>
<organism evidence="1">
    <name type="scientific">marine sediment metagenome</name>
    <dbReference type="NCBI Taxonomy" id="412755"/>
    <lineage>
        <taxon>unclassified sequences</taxon>
        <taxon>metagenomes</taxon>
        <taxon>ecological metagenomes</taxon>
    </lineage>
</organism>
<evidence type="ECO:0000313" key="1">
    <source>
        <dbReference type="EMBL" id="KKK97822.1"/>
    </source>
</evidence>
<dbReference type="EMBL" id="LAZR01045877">
    <property type="protein sequence ID" value="KKK97822.1"/>
    <property type="molecule type" value="Genomic_DNA"/>
</dbReference>
<comment type="caution">
    <text evidence="1">The sequence shown here is derived from an EMBL/GenBank/DDBJ whole genome shotgun (WGS) entry which is preliminary data.</text>
</comment>